<dbReference type="SUPFAM" id="SSF75005">
    <property type="entry name" value="Arabinanase/levansucrase/invertase"/>
    <property type="match status" value="1"/>
</dbReference>
<evidence type="ECO:0000256" key="4">
    <source>
        <dbReference type="ARBA" id="ARBA00023295"/>
    </source>
</evidence>
<comment type="similarity">
    <text evidence="2 7">Belongs to the glycosyl hydrolase 43 family.</text>
</comment>
<evidence type="ECO:0000256" key="3">
    <source>
        <dbReference type="ARBA" id="ARBA00022801"/>
    </source>
</evidence>
<dbReference type="Gene3D" id="2.115.10.20">
    <property type="entry name" value="Glycosyl hydrolase domain, family 43"/>
    <property type="match status" value="1"/>
</dbReference>
<dbReference type="RefSeq" id="WP_157566570.1">
    <property type="nucleotide sequence ID" value="NZ_WPIK01000008.1"/>
</dbReference>
<evidence type="ECO:0000313" key="9">
    <source>
        <dbReference type="Proteomes" id="UP000462014"/>
    </source>
</evidence>
<name>A0A7K1SX12_9SPHI</name>
<protein>
    <submittedName>
        <fullName evidence="8">Family 43 glycosylhydrolase</fullName>
    </submittedName>
</protein>
<proteinExistence type="inferred from homology"/>
<evidence type="ECO:0000256" key="2">
    <source>
        <dbReference type="ARBA" id="ARBA00009865"/>
    </source>
</evidence>
<evidence type="ECO:0000256" key="6">
    <source>
        <dbReference type="PIRSR" id="PIRSR606710-2"/>
    </source>
</evidence>
<dbReference type="Pfam" id="PF04616">
    <property type="entry name" value="Glyco_hydro_43"/>
    <property type="match status" value="1"/>
</dbReference>
<dbReference type="Proteomes" id="UP000462014">
    <property type="component" value="Unassembled WGS sequence"/>
</dbReference>
<keyword evidence="3 7" id="KW-0378">Hydrolase</keyword>
<feature type="active site" description="Proton acceptor" evidence="5">
    <location>
        <position position="20"/>
    </location>
</feature>
<feature type="active site" description="Proton donor" evidence="5">
    <location>
        <position position="192"/>
    </location>
</feature>
<evidence type="ECO:0000256" key="7">
    <source>
        <dbReference type="RuleBase" id="RU361187"/>
    </source>
</evidence>
<keyword evidence="9" id="KW-1185">Reference proteome</keyword>
<comment type="pathway">
    <text evidence="1">Glycan metabolism; L-arabinan degradation.</text>
</comment>
<dbReference type="GO" id="GO:0004553">
    <property type="term" value="F:hydrolase activity, hydrolyzing O-glycosyl compounds"/>
    <property type="evidence" value="ECO:0007669"/>
    <property type="project" value="InterPro"/>
</dbReference>
<keyword evidence="4 7" id="KW-0326">Glycosidase</keyword>
<comment type="caution">
    <text evidence="8">The sequence shown here is derived from an EMBL/GenBank/DDBJ whole genome shotgun (WGS) entry which is preliminary data.</text>
</comment>
<reference evidence="8 9" key="1">
    <citation type="submission" date="2019-12" db="EMBL/GenBank/DDBJ databases">
        <title>Mucilaginibacter sp. HMF7410 genome sequencing and assembly.</title>
        <authorList>
            <person name="Kang H."/>
            <person name="Cha I."/>
            <person name="Kim H."/>
            <person name="Joh K."/>
        </authorList>
    </citation>
    <scope>NUCLEOTIDE SEQUENCE [LARGE SCALE GENOMIC DNA]</scope>
    <source>
        <strain evidence="8 9">HMF7410</strain>
    </source>
</reference>
<organism evidence="8 9">
    <name type="scientific">Mucilaginibacter arboris</name>
    <dbReference type="NCBI Taxonomy" id="2682090"/>
    <lineage>
        <taxon>Bacteria</taxon>
        <taxon>Pseudomonadati</taxon>
        <taxon>Bacteroidota</taxon>
        <taxon>Sphingobacteriia</taxon>
        <taxon>Sphingobacteriales</taxon>
        <taxon>Sphingobacteriaceae</taxon>
        <taxon>Mucilaginibacter</taxon>
    </lineage>
</organism>
<evidence type="ECO:0000313" key="8">
    <source>
        <dbReference type="EMBL" id="MVN21859.1"/>
    </source>
</evidence>
<sequence>MSQPQQTTYTNPVINADFPDPSVIYVPGDGYYAYATHDEFSPTINNIQVSKSVDLVNWSEPEGALAEPPVWAKNCHKYWAPQVVKVGNQYRLYYAAEPDTKDGMCLAMAVSERPYHFLDMGKPLAQVPGSTYQMIDPCFFYDTKTGKNLLYYGSAHEPIRVVEVADDGYSFISKPIVVLNTKPGVQYESLREGAFVTYQSSYDRYFLWVSGDNTWAENGYAVSIFWSDDPQKEFQPVPGNHIILKPNEQWDSPGQNCILTDEAGNDWIMYHAVDPADRFNEGTDHFKRKMCMDRVFYNEEGWPEVEGNSPSFTKVDLS</sequence>
<feature type="site" description="Important for catalytic activity, responsible for pKa modulation of the active site Glu and correct orientation of both the proton donor and substrate" evidence="6">
    <location>
        <position position="136"/>
    </location>
</feature>
<gene>
    <name evidence="8" type="ORF">GO621_09950</name>
</gene>
<dbReference type="InterPro" id="IPR023296">
    <property type="entry name" value="Glyco_hydro_beta-prop_sf"/>
</dbReference>
<dbReference type="InterPro" id="IPR050727">
    <property type="entry name" value="GH43_arabinanases"/>
</dbReference>
<accession>A0A7K1SX12</accession>
<dbReference type="AlphaFoldDB" id="A0A7K1SX12"/>
<evidence type="ECO:0000256" key="5">
    <source>
        <dbReference type="PIRSR" id="PIRSR606710-1"/>
    </source>
</evidence>
<dbReference type="InterPro" id="IPR006710">
    <property type="entry name" value="Glyco_hydro_43"/>
</dbReference>
<dbReference type="PANTHER" id="PTHR43301:SF3">
    <property type="entry name" value="ARABINAN ENDO-1,5-ALPHA-L-ARABINOSIDASE A-RELATED"/>
    <property type="match status" value="1"/>
</dbReference>
<dbReference type="GO" id="GO:0005975">
    <property type="term" value="P:carbohydrate metabolic process"/>
    <property type="evidence" value="ECO:0007669"/>
    <property type="project" value="InterPro"/>
</dbReference>
<evidence type="ECO:0000256" key="1">
    <source>
        <dbReference type="ARBA" id="ARBA00004834"/>
    </source>
</evidence>
<dbReference type="PANTHER" id="PTHR43301">
    <property type="entry name" value="ARABINAN ENDO-1,5-ALPHA-L-ARABINOSIDASE"/>
    <property type="match status" value="1"/>
</dbReference>
<dbReference type="EMBL" id="WPIK01000008">
    <property type="protein sequence ID" value="MVN21859.1"/>
    <property type="molecule type" value="Genomic_DNA"/>
</dbReference>